<dbReference type="EMBL" id="MFDD01000014">
    <property type="protein sequence ID" value="OGE40099.1"/>
    <property type="molecule type" value="Genomic_DNA"/>
</dbReference>
<comment type="caution">
    <text evidence="3">The sequence shown here is derived from an EMBL/GenBank/DDBJ whole genome shotgun (WGS) entry which is preliminary data.</text>
</comment>
<dbReference type="InterPro" id="IPR022029">
    <property type="entry name" value="YoaR-like_PG-bd"/>
</dbReference>
<dbReference type="PANTHER" id="PTHR35788">
    <property type="entry name" value="EXPORTED PROTEIN-RELATED"/>
    <property type="match status" value="1"/>
</dbReference>
<evidence type="ECO:0000256" key="1">
    <source>
        <dbReference type="SAM" id="Phobius"/>
    </source>
</evidence>
<feature type="transmembrane region" description="Helical" evidence="1">
    <location>
        <begin position="15"/>
        <end position="37"/>
    </location>
</feature>
<dbReference type="Pfam" id="PF04294">
    <property type="entry name" value="VanW"/>
    <property type="match status" value="1"/>
</dbReference>
<keyword evidence="1" id="KW-1133">Transmembrane helix</keyword>
<dbReference type="AlphaFoldDB" id="A0A1F5KGX0"/>
<sequence length="589" mass="64974">MTKTSKKPPLYKSSLFYFSAATTVLLVIILFFELTFLEKIYPFISIDGVSVGGLTPSETQTKVQAVLEQRLSTPLNFHYKQSSYTLVMKDYETWVELVNLSGTISLAFEYGRSRFYPVSPHGFGQVALISPISLNNRLIARLEKMAQDIDEPAIDAQIKAEGGSITVTPSQTGVLVDQAKLKEVLTTFLQTGVLPDQELPLKTSYPQLTYAQGLEIKKTLDKLKESPLQLKALGQTYYLDLPTVLAMLDATDRTDASSVNTEPKPLMHLNEAKLADFLGNIAQFINREVQEPLFSFDTTTKRVVEFSPPQEGKVLQIKDSVLLVNQALSSGNLAPLQLDIQTIPTKNRLANELGIKELIGSGVSKFAGSIPNRIFNVVLTAKKINGVVIASGEEFSFDKTVGDITAATGFKQAYVIKSGRTVLDDGGGVCQVSTTVFRAALNSGVPITARTAHAYRVHYYEEDSPPGIDATIFYPTVDLKFKNDTPGAILIQAWTEGLTLYVNFYGTSDGRKTEVSTPIILKQTPPPPDLRQDDPTLPKGVVKQVDWSAWGANITFTRKVTRDGQELINEKFYSNYKPWQAVYLVGTKE</sequence>
<proteinExistence type="predicted"/>
<organism evidence="3 4">
    <name type="scientific">Candidatus Daviesbacteria bacterium RIFCSPHIGHO2_02_FULL_43_12</name>
    <dbReference type="NCBI Taxonomy" id="1797776"/>
    <lineage>
        <taxon>Bacteria</taxon>
        <taxon>Candidatus Daviesiibacteriota</taxon>
    </lineage>
</organism>
<dbReference type="InterPro" id="IPR007391">
    <property type="entry name" value="Vancomycin_resist_VanW"/>
</dbReference>
<gene>
    <name evidence="3" type="ORF">A3D25_04835</name>
</gene>
<keyword evidence="1" id="KW-0472">Membrane</keyword>
<feature type="domain" description="YoaR-like putative peptidoglycan binding" evidence="2">
    <location>
        <begin position="137"/>
        <end position="185"/>
    </location>
</feature>
<evidence type="ECO:0000313" key="4">
    <source>
        <dbReference type="Proteomes" id="UP000177328"/>
    </source>
</evidence>
<reference evidence="3 4" key="1">
    <citation type="journal article" date="2016" name="Nat. Commun.">
        <title>Thousands of microbial genomes shed light on interconnected biogeochemical processes in an aquifer system.</title>
        <authorList>
            <person name="Anantharaman K."/>
            <person name="Brown C.T."/>
            <person name="Hug L.A."/>
            <person name="Sharon I."/>
            <person name="Castelle C.J."/>
            <person name="Probst A.J."/>
            <person name="Thomas B.C."/>
            <person name="Singh A."/>
            <person name="Wilkins M.J."/>
            <person name="Karaoz U."/>
            <person name="Brodie E.L."/>
            <person name="Williams K.H."/>
            <person name="Hubbard S.S."/>
            <person name="Banfield J.F."/>
        </authorList>
    </citation>
    <scope>NUCLEOTIDE SEQUENCE [LARGE SCALE GENOMIC DNA]</scope>
</reference>
<evidence type="ECO:0000259" key="2">
    <source>
        <dbReference type="Pfam" id="PF12229"/>
    </source>
</evidence>
<protein>
    <recommendedName>
        <fullName evidence="2">YoaR-like putative peptidoglycan binding domain-containing protein</fullName>
    </recommendedName>
</protein>
<name>A0A1F5KGX0_9BACT</name>
<keyword evidence="1" id="KW-0812">Transmembrane</keyword>
<dbReference type="PANTHER" id="PTHR35788:SF1">
    <property type="entry name" value="EXPORTED PROTEIN"/>
    <property type="match status" value="1"/>
</dbReference>
<evidence type="ECO:0000313" key="3">
    <source>
        <dbReference type="EMBL" id="OGE40099.1"/>
    </source>
</evidence>
<accession>A0A1F5KGX0</accession>
<dbReference type="Proteomes" id="UP000177328">
    <property type="component" value="Unassembled WGS sequence"/>
</dbReference>
<dbReference type="InterPro" id="IPR052913">
    <property type="entry name" value="Glycopeptide_resist_protein"/>
</dbReference>
<dbReference type="Pfam" id="PF12229">
    <property type="entry name" value="PG_binding_4"/>
    <property type="match status" value="1"/>
</dbReference>